<dbReference type="PANTHER" id="PTHR48048:SF45">
    <property type="entry name" value="GLYCOSYLTRANSFERASE"/>
    <property type="match status" value="1"/>
</dbReference>
<evidence type="ECO:0000256" key="2">
    <source>
        <dbReference type="ARBA" id="ARBA00009995"/>
    </source>
</evidence>
<accession>A0A346A6C4</accession>
<comment type="pathway">
    <text evidence="1">Secondary metabolite biosynthesis; terpenoid biosynthesis.</text>
</comment>
<geneLocation type="chloroplast" evidence="6"/>
<feature type="binding site" evidence="7">
    <location>
        <position position="286"/>
    </location>
    <ligand>
        <name>UDP</name>
        <dbReference type="ChEBI" id="CHEBI:58223"/>
    </ligand>
</feature>
<dbReference type="CDD" id="cd03784">
    <property type="entry name" value="GT1_Gtf-like"/>
    <property type="match status" value="1"/>
</dbReference>
<feature type="binding site" evidence="7">
    <location>
        <position position="353"/>
    </location>
    <ligand>
        <name>UDP</name>
        <dbReference type="ChEBI" id="CHEBI:58223"/>
    </ligand>
</feature>
<gene>
    <name evidence="6" type="primary">UGT74AC2</name>
</gene>
<dbReference type="EC" id="2.4.1.-" evidence="5"/>
<evidence type="ECO:0000256" key="5">
    <source>
        <dbReference type="RuleBase" id="RU362057"/>
    </source>
</evidence>
<sequence length="489" mass="53385">MKKVELVFVPGPGIGHLSTALQIADLLLRRDHRLSVTVLSIPLPWEAKTTTQPESLFPSSTTTTTSRIRFISLPQRPLPDDAKGPFQFQAVFETQKQNVKEAVAKLSDSSILAGLVLDMFCVTMVDVAKQLGVPSYVFFTSSAGYLSFTSHLQDLSDRHGKETQQLMRSDVEIAVPGFTNPVPGKVIPGVYFNKNMAEWLHDCARRFRETNGILVNTFSELESQVMDSFSDATAASQFPAVYAVGPILSLNKNTSAASSESQSGDEILKWLDQQPPSSVVFLCFGSKGSLNPDQAREIAHALERSGHRFVWSLRQPSPKGKFEKPIEYDNIEDVLPEGFLDRTAEMGRVIGWAPQVEILGHPATGGFVSHCGWNSTLESLWYGVPIATWPMYAEQHFNAFEMGVELGLAVGISSESSIEEGVIVSAEKIEEGIRKLMGGGGGGGGGEVRKLVKAKSEESRKSVMEGGSSFTSLNRFIDEVMKSPFNCGV</sequence>
<feature type="binding site" evidence="7">
    <location>
        <position position="375"/>
    </location>
    <ligand>
        <name>UDP</name>
        <dbReference type="ChEBI" id="CHEBI:58223"/>
    </ligand>
</feature>
<dbReference type="GO" id="GO:0035251">
    <property type="term" value="F:UDP-glucosyltransferase activity"/>
    <property type="evidence" value="ECO:0007669"/>
    <property type="project" value="InterPro"/>
</dbReference>
<feature type="binding site" evidence="7">
    <location>
        <position position="392"/>
    </location>
    <ligand>
        <name>UDP</name>
        <dbReference type="ChEBI" id="CHEBI:58223"/>
    </ligand>
</feature>
<keyword evidence="6" id="KW-0934">Plastid</keyword>
<feature type="binding site" evidence="7">
    <location>
        <position position="352"/>
    </location>
    <ligand>
        <name>UDP</name>
        <dbReference type="ChEBI" id="CHEBI:58223"/>
    </ligand>
</feature>
<dbReference type="InterPro" id="IPR002213">
    <property type="entry name" value="UDP_glucos_trans"/>
</dbReference>
<dbReference type="SUPFAM" id="SSF53756">
    <property type="entry name" value="UDP-Glycosyltransferase/glycogen phosphorylase"/>
    <property type="match status" value="1"/>
</dbReference>
<feature type="binding site" evidence="7">
    <location>
        <position position="378"/>
    </location>
    <ligand>
        <name>UDP</name>
        <dbReference type="ChEBI" id="CHEBI:58223"/>
    </ligand>
</feature>
<dbReference type="FunFam" id="3.40.50.2000:FF:000056">
    <property type="entry name" value="Glycosyltransferase"/>
    <property type="match status" value="1"/>
</dbReference>
<feature type="binding site" evidence="7">
    <location>
        <position position="374"/>
    </location>
    <ligand>
        <name>UDP</name>
        <dbReference type="ChEBI" id="CHEBI:58223"/>
    </ligand>
</feature>
<dbReference type="PROSITE" id="PS00375">
    <property type="entry name" value="UDPGT"/>
    <property type="match status" value="1"/>
</dbReference>
<dbReference type="InterPro" id="IPR050481">
    <property type="entry name" value="UDP-glycosyltransf_plant"/>
</dbReference>
<dbReference type="Gene3D" id="3.40.50.2000">
    <property type="entry name" value="Glycogen Phosphorylase B"/>
    <property type="match status" value="2"/>
</dbReference>
<proteinExistence type="evidence at protein level"/>
<reference evidence="7" key="2">
    <citation type="journal article" date="2021" name="Green Synth Catal">
        <title>Near-perfect control of the regioselective glucosylation enabled by rational design of glycosyltransferases.</title>
        <authorList>
            <person name="Li J."/>
            <person name="Qu G."/>
            <person name="Shang N."/>
            <person name="Chen P."/>
            <person name="Men Y."/>
            <person name="Liu W.D."/>
            <person name="Mei Z."/>
            <person name="Sun Y.X."/>
            <person name="Sun Z."/>
        </authorList>
    </citation>
    <scope>X-RAY CRYSTALLOGRAPHY (1.85 ANGSTROMS) OF 3-485 IN COMPLEX WITH UDP</scope>
</reference>
<organism evidence="6">
    <name type="scientific">Siraitia grosvenorii</name>
    <name type="common">Monk's fruit</name>
    <name type="synonym">Momordica grosvenorii</name>
    <dbReference type="NCBI Taxonomy" id="190515"/>
    <lineage>
        <taxon>Eukaryota</taxon>
        <taxon>Viridiplantae</taxon>
        <taxon>Streptophyta</taxon>
        <taxon>Embryophyta</taxon>
        <taxon>Tracheophyta</taxon>
        <taxon>Spermatophyta</taxon>
        <taxon>Magnoliopsida</taxon>
        <taxon>eudicotyledons</taxon>
        <taxon>Gunneridae</taxon>
        <taxon>Pentapetalae</taxon>
        <taxon>rosids</taxon>
        <taxon>fabids</taxon>
        <taxon>Cucurbitales</taxon>
        <taxon>Cucurbitaceae</taxon>
        <taxon>Siraitieae</taxon>
        <taxon>Siraitia</taxon>
    </lineage>
</organism>
<dbReference type="InterPro" id="IPR035595">
    <property type="entry name" value="UDP_glycos_trans_CS"/>
</dbReference>
<name>A0A346A6C4_SIRGR</name>
<comment type="similarity">
    <text evidence="2 4">Belongs to the UDP-glycosyltransferase family.</text>
</comment>
<feature type="binding site" evidence="7">
    <location>
        <position position="370"/>
    </location>
    <ligand>
        <name>UDP</name>
        <dbReference type="ChEBI" id="CHEBI:58223"/>
    </ligand>
</feature>
<feature type="binding site" evidence="7">
    <location>
        <position position="355"/>
    </location>
    <ligand>
        <name>UDP</name>
        <dbReference type="ChEBI" id="CHEBI:58223"/>
    </ligand>
</feature>
<evidence type="ECO:0000256" key="3">
    <source>
        <dbReference type="ARBA" id="ARBA00022679"/>
    </source>
</evidence>
<evidence type="ECO:0000256" key="1">
    <source>
        <dbReference type="ARBA" id="ARBA00004721"/>
    </source>
</evidence>
<reference evidence="6" key="1">
    <citation type="submission" date="2017-06" db="EMBL/GenBank/DDBJ databases">
        <authorList>
            <person name="Kim H.J."/>
            <person name="Triplett B.A."/>
        </authorList>
    </citation>
    <scope>NUCLEOTIDE SEQUENCE</scope>
</reference>
<evidence type="ECO:0000313" key="6">
    <source>
        <dbReference type="EMBL" id="AXK92493.1"/>
    </source>
</evidence>
<dbReference type="Pfam" id="PF00201">
    <property type="entry name" value="UDPGT"/>
    <property type="match status" value="1"/>
</dbReference>
<keyword evidence="7" id="KW-0002">3D-structure</keyword>
<evidence type="ECO:0000256" key="4">
    <source>
        <dbReference type="RuleBase" id="RU003718"/>
    </source>
</evidence>
<keyword evidence="3 4" id="KW-0808">Transferase</keyword>
<evidence type="ECO:0007829" key="7">
    <source>
        <dbReference type="PDB" id="7BV3"/>
    </source>
</evidence>
<dbReference type="GO" id="GO:0000166">
    <property type="term" value="F:nucleotide binding"/>
    <property type="evidence" value="ECO:0007669"/>
    <property type="project" value="UniProtKB-KW"/>
</dbReference>
<keyword evidence="4" id="KW-0328">Glycosyltransferase</keyword>
<keyword evidence="6" id="KW-0150">Chloroplast</keyword>
<dbReference type="EMBL" id="MF417499">
    <property type="protein sequence ID" value="AXK92493.1"/>
    <property type="molecule type" value="mRNA"/>
</dbReference>
<dbReference type="PDB" id="7BV3">
    <property type="method" value="X-ray"/>
    <property type="resolution" value="1.85 A"/>
    <property type="chains" value="A/B=3-485"/>
</dbReference>
<dbReference type="PANTHER" id="PTHR48048">
    <property type="entry name" value="GLYCOSYLTRANSFERASE"/>
    <property type="match status" value="1"/>
</dbReference>
<dbReference type="SMR" id="A0A346A6C4"/>
<protein>
    <recommendedName>
        <fullName evidence="5">Glycosyltransferase</fullName>
        <ecNumber evidence="5">2.4.1.-</ecNumber>
    </recommendedName>
</protein>
<dbReference type="AlphaFoldDB" id="A0A346A6C4"/>
<keyword evidence="7" id="KW-0547">Nucleotide-binding</keyword>